<name>A0ABR6WTV5_9FIRM</name>
<dbReference type="Proteomes" id="UP000603234">
    <property type="component" value="Unassembled WGS sequence"/>
</dbReference>
<feature type="transmembrane region" description="Helical" evidence="5">
    <location>
        <begin position="462"/>
        <end position="481"/>
    </location>
</feature>
<feature type="domain" description="Integral membrane bound transporter" evidence="6">
    <location>
        <begin position="352"/>
        <end position="473"/>
    </location>
</feature>
<feature type="transmembrane region" description="Helical" evidence="5">
    <location>
        <begin position="337"/>
        <end position="360"/>
    </location>
</feature>
<keyword evidence="4 5" id="KW-0472">Membrane</keyword>
<accession>A0ABR6WTV5</accession>
<comment type="caution">
    <text evidence="7">The sequence shown here is derived from an EMBL/GenBank/DDBJ whole genome shotgun (WGS) entry which is preliminary data.</text>
</comment>
<feature type="transmembrane region" description="Helical" evidence="5">
    <location>
        <begin position="56"/>
        <end position="73"/>
    </location>
</feature>
<keyword evidence="8" id="KW-1185">Reference proteome</keyword>
<feature type="transmembrane region" description="Helical" evidence="5">
    <location>
        <begin position="395"/>
        <end position="426"/>
    </location>
</feature>
<reference evidence="7 8" key="1">
    <citation type="journal article" date="2020" name="mSystems">
        <title>Defining Genomic and Predicted Metabolic Features of the Acetobacterium Genus.</title>
        <authorList>
            <person name="Ross D.E."/>
            <person name="Marshall C.W."/>
            <person name="Gulliver D."/>
            <person name="May H.D."/>
            <person name="Norman R.S."/>
        </authorList>
    </citation>
    <scope>NUCLEOTIDE SEQUENCE [LARGE SCALE GENOMIC DNA]</scope>
    <source>
        <strain evidence="7 8">DSM 8238</strain>
    </source>
</reference>
<feature type="transmembrane region" description="Helical" evidence="5">
    <location>
        <begin position="112"/>
        <end position="142"/>
    </location>
</feature>
<dbReference type="EMBL" id="WJBC01000006">
    <property type="protein sequence ID" value="MBC3803948.1"/>
    <property type="molecule type" value="Genomic_DNA"/>
</dbReference>
<evidence type="ECO:0000259" key="6">
    <source>
        <dbReference type="Pfam" id="PF13515"/>
    </source>
</evidence>
<evidence type="ECO:0000256" key="4">
    <source>
        <dbReference type="ARBA" id="ARBA00023136"/>
    </source>
</evidence>
<dbReference type="RefSeq" id="WP_186841837.1">
    <property type="nucleotide sequence ID" value="NZ_WJBC01000006.1"/>
</dbReference>
<protein>
    <recommendedName>
        <fullName evidence="6">Integral membrane bound transporter domain-containing protein</fullName>
    </recommendedName>
</protein>
<evidence type="ECO:0000256" key="2">
    <source>
        <dbReference type="ARBA" id="ARBA00022692"/>
    </source>
</evidence>
<evidence type="ECO:0000313" key="7">
    <source>
        <dbReference type="EMBL" id="MBC3803948.1"/>
    </source>
</evidence>
<evidence type="ECO:0000313" key="8">
    <source>
        <dbReference type="Proteomes" id="UP000603234"/>
    </source>
</evidence>
<dbReference type="InterPro" id="IPR049453">
    <property type="entry name" value="Memb_transporter_dom"/>
</dbReference>
<evidence type="ECO:0000256" key="5">
    <source>
        <dbReference type="SAM" id="Phobius"/>
    </source>
</evidence>
<evidence type="ECO:0000256" key="1">
    <source>
        <dbReference type="ARBA" id="ARBA00004141"/>
    </source>
</evidence>
<keyword evidence="3 5" id="KW-1133">Transmembrane helix</keyword>
<comment type="subcellular location">
    <subcellularLocation>
        <location evidence="1">Membrane</location>
        <topology evidence="1">Multi-pass membrane protein</topology>
    </subcellularLocation>
</comment>
<proteinExistence type="predicted"/>
<dbReference type="Pfam" id="PF13515">
    <property type="entry name" value="FUSC_2"/>
    <property type="match status" value="1"/>
</dbReference>
<keyword evidence="2 5" id="KW-0812">Transmembrane</keyword>
<gene>
    <name evidence="7" type="ORF">GH808_05795</name>
</gene>
<evidence type="ECO:0000256" key="3">
    <source>
        <dbReference type="ARBA" id="ARBA00022989"/>
    </source>
</evidence>
<organism evidence="7 8">
    <name type="scientific">Acetobacterium fimetarium</name>
    <dbReference type="NCBI Taxonomy" id="52691"/>
    <lineage>
        <taxon>Bacteria</taxon>
        <taxon>Bacillati</taxon>
        <taxon>Bacillota</taxon>
        <taxon>Clostridia</taxon>
        <taxon>Eubacteriales</taxon>
        <taxon>Eubacteriaceae</taxon>
        <taxon>Acetobacterium</taxon>
    </lineage>
</organism>
<sequence>MLKKLVKPMALLFAILLFVGFFGFLFGSDNATIGVSTVLAVLMYLSRDLTANPVKNTLKLVLFNVIMGLVAYASSLNLFLAIPINFISLFTIAAALSYTISSPISTPFSMQYIFLIVAPVSLEALPLRLAALATGAVLIMAIQWRVNGNRVGVQSRKILPAICRNLGLKITGIRNGEDVKSADGAIRAAVDQLKHILYDARIDHYYFTRASEIYLDLTVALERINDLLPQLAAVANRDALLTDLGRLMAQIGETLAEKNPVAAAAIDFEAFFEQYGDETTADLAVLGVISQLEFLQDGLTAFVSPDPETNHRVSQTAAPASHARAMKRYRVKLSIDALSLSYAFRLAFAITICAFLVGYFQLQHGSWLLFTISSLTFPFYEMSRQKTGSRIVGTIIGGILVIVIFSILHLQNAVALVMIVSLFLTIVFMNQYVYSMIFTTVTAISSLVLIDSAANLSLDRIAYVIIGGIVVMLLSKFVLPYTEQDARKDLLAMYDEIIVNFFKDIKNSASYTANFKHRIMNLILTTTLIEDKLTASVAPDSDDDTDAFIGTRRGLIINIDQVYRWLLKNSDGLDDFKAVSLYLYQNDTAVLAANDDGLIAAIKQDHPRISRVVIGECLAIYRALHQLKLIPAEAAAGNINSKKE</sequence>
<feature type="transmembrane region" description="Helical" evidence="5">
    <location>
        <begin position="80"/>
        <end position="100"/>
    </location>
</feature>